<dbReference type="PANTHER" id="PTHR10050">
    <property type="entry name" value="DOLICHYL-PHOSPHATE-MANNOSE--PROTEIN MANNOSYLTRANSFERASE"/>
    <property type="match status" value="1"/>
</dbReference>
<comment type="subcellular location">
    <subcellularLocation>
        <location evidence="10">Cell membrane</location>
    </subcellularLocation>
    <subcellularLocation>
        <location evidence="1">Endomembrane system</location>
        <topology evidence="1">Multi-pass membrane protein</topology>
    </subcellularLocation>
</comment>
<organism evidence="13 14">
    <name type="scientific">Streptomyces aidingensis</name>
    <dbReference type="NCBI Taxonomy" id="910347"/>
    <lineage>
        <taxon>Bacteria</taxon>
        <taxon>Bacillati</taxon>
        <taxon>Actinomycetota</taxon>
        <taxon>Actinomycetes</taxon>
        <taxon>Kitasatosporales</taxon>
        <taxon>Streptomycetaceae</taxon>
        <taxon>Streptomyces</taxon>
    </lineage>
</organism>
<dbReference type="GO" id="GO:0012505">
    <property type="term" value="C:endomembrane system"/>
    <property type="evidence" value="ECO:0007669"/>
    <property type="project" value="UniProtKB-SubCell"/>
</dbReference>
<dbReference type="InterPro" id="IPR027005">
    <property type="entry name" value="PMT-like"/>
</dbReference>
<dbReference type="InterPro" id="IPR032421">
    <property type="entry name" value="PMT_4TMC"/>
</dbReference>
<name>A0A1I1GVJ1_9ACTN</name>
<sequence length="568" mass="62896">MPPHQAPPDPVAGPPDWADRLRRFGYTAPPRRGVRERLVPPFPQPGTRLWRYFGLAPGTALRLARLTAWGGPLLVAALAGALRFTRLDSPYAVVFDETYYAKDAWSLLHRGYETSWPKDANDRILAGEVPLGDSAAYVVHPPVGKWMIALGEWAFGMNPFGWRFMVALLGTLSVLMVCRIGRRLFRSTALGCLAGLFMALDGLHFVMSRTALLDLVLMFWVLAAFGCLLIDRDRTRARYAAALAAAQPRGTPPGELRPVVEVGQWLPLDWRPWRIAAGVCLGLACSVKWSGLWVLAAFGVLTVLWDMASRRTAGAARPFRGALVHDAPPAFFSLVPVAAAVYLASWTGWLVTSGGHYRNWAAENSDTGNGVLNALSSLAHYHSEMYGFHVDLAKPHPYESNPWSWLITARPVSYFYVSREPGESGCEHASGCAREVLALGTPVLWWTACAALVYALYRWFFRRDWRAGAVLCAVAAGYLPWMLYQHRTIFFFYAVVLVPFLCLAVAMLAGALLGPPGCSEPRRAVGIVATGLLVLAVAWNFVYFYPLYTGIEIPLDAWRARMWLPTWV</sequence>
<dbReference type="STRING" id="910347.SAMN05421773_102155"/>
<comment type="similarity">
    <text evidence="3 10">Belongs to the glycosyltransferase 39 family.</text>
</comment>
<evidence type="ECO:0000256" key="6">
    <source>
        <dbReference type="ARBA" id="ARBA00022692"/>
    </source>
</evidence>
<dbReference type="Pfam" id="PF02366">
    <property type="entry name" value="PMT"/>
    <property type="match status" value="2"/>
</dbReference>
<dbReference type="UniPathway" id="UPA00378"/>
<feature type="transmembrane region" description="Helical" evidence="10">
    <location>
        <begin position="525"/>
        <end position="545"/>
    </location>
</feature>
<dbReference type="Pfam" id="PF16192">
    <property type="entry name" value="PMT_4TMC"/>
    <property type="match status" value="1"/>
</dbReference>
<reference evidence="13 14" key="1">
    <citation type="submission" date="2016-10" db="EMBL/GenBank/DDBJ databases">
        <authorList>
            <person name="de Groot N.N."/>
        </authorList>
    </citation>
    <scope>NUCLEOTIDE SEQUENCE [LARGE SCALE GENOMIC DNA]</scope>
    <source>
        <strain evidence="13 14">CGMCC 4.5739</strain>
    </source>
</reference>
<comment type="pathway">
    <text evidence="2 10">Protein modification; protein glycosylation.</text>
</comment>
<evidence type="ECO:0000259" key="12">
    <source>
        <dbReference type="Pfam" id="PF16192"/>
    </source>
</evidence>
<feature type="transmembrane region" description="Helical" evidence="10">
    <location>
        <begin position="211"/>
        <end position="230"/>
    </location>
</feature>
<evidence type="ECO:0000313" key="14">
    <source>
        <dbReference type="Proteomes" id="UP000199207"/>
    </source>
</evidence>
<evidence type="ECO:0000256" key="3">
    <source>
        <dbReference type="ARBA" id="ARBA00007222"/>
    </source>
</evidence>
<keyword evidence="5 10" id="KW-0808">Transferase</keyword>
<evidence type="ECO:0000256" key="1">
    <source>
        <dbReference type="ARBA" id="ARBA00004127"/>
    </source>
</evidence>
<accession>A0A1I1GVJ1</accession>
<feature type="transmembrane region" description="Helical" evidence="10">
    <location>
        <begin position="184"/>
        <end position="205"/>
    </location>
</feature>
<keyword evidence="14" id="KW-1185">Reference proteome</keyword>
<evidence type="ECO:0000256" key="9">
    <source>
        <dbReference type="ARBA" id="ARBA00093617"/>
    </source>
</evidence>
<feature type="transmembrane region" description="Helical" evidence="10">
    <location>
        <begin position="490"/>
        <end position="513"/>
    </location>
</feature>
<feature type="transmembrane region" description="Helical" evidence="10">
    <location>
        <begin position="443"/>
        <end position="460"/>
    </location>
</feature>
<keyword evidence="7 10" id="KW-1133">Transmembrane helix</keyword>
<dbReference type="AlphaFoldDB" id="A0A1I1GVJ1"/>
<dbReference type="EMBL" id="FOLM01000002">
    <property type="protein sequence ID" value="SFC15837.1"/>
    <property type="molecule type" value="Genomic_DNA"/>
</dbReference>
<dbReference type="Proteomes" id="UP000199207">
    <property type="component" value="Unassembled WGS sequence"/>
</dbReference>
<evidence type="ECO:0000256" key="2">
    <source>
        <dbReference type="ARBA" id="ARBA00004922"/>
    </source>
</evidence>
<feature type="transmembrane region" description="Helical" evidence="10">
    <location>
        <begin position="467"/>
        <end position="484"/>
    </location>
</feature>
<proteinExistence type="inferred from homology"/>
<dbReference type="InterPro" id="IPR003342">
    <property type="entry name" value="ArnT-like_N"/>
</dbReference>
<evidence type="ECO:0000256" key="4">
    <source>
        <dbReference type="ARBA" id="ARBA00022676"/>
    </source>
</evidence>
<evidence type="ECO:0000256" key="10">
    <source>
        <dbReference type="RuleBase" id="RU367007"/>
    </source>
</evidence>
<dbReference type="GO" id="GO:0005886">
    <property type="term" value="C:plasma membrane"/>
    <property type="evidence" value="ECO:0007669"/>
    <property type="project" value="UniProtKB-SubCell"/>
</dbReference>
<protein>
    <recommendedName>
        <fullName evidence="9 10">Polyprenol-phosphate-mannose--protein mannosyltransferase</fullName>
        <ecNumber evidence="10">2.4.1.-</ecNumber>
    </recommendedName>
</protein>
<keyword evidence="6 10" id="KW-0812">Transmembrane</keyword>
<evidence type="ECO:0000256" key="7">
    <source>
        <dbReference type="ARBA" id="ARBA00022989"/>
    </source>
</evidence>
<evidence type="ECO:0000256" key="5">
    <source>
        <dbReference type="ARBA" id="ARBA00022679"/>
    </source>
</evidence>
<feature type="transmembrane region" description="Helical" evidence="10">
    <location>
        <begin position="160"/>
        <end position="177"/>
    </location>
</feature>
<evidence type="ECO:0000256" key="8">
    <source>
        <dbReference type="ARBA" id="ARBA00023136"/>
    </source>
</evidence>
<dbReference type="EC" id="2.4.1.-" evidence="10"/>
<feature type="domain" description="ArnT-like N-terminal" evidence="11">
    <location>
        <begin position="269"/>
        <end position="305"/>
    </location>
</feature>
<dbReference type="OrthoDB" id="9776737at2"/>
<evidence type="ECO:0000313" key="13">
    <source>
        <dbReference type="EMBL" id="SFC15837.1"/>
    </source>
</evidence>
<comment type="function">
    <text evidence="10">Protein O-mannosyltransferase that catalyzes the transfer of a single mannose residue from a polyprenol phospho-mannosyl lipidic donor to the hydroxyl group of selected serine and threonine residues in acceptor proteins.</text>
</comment>
<dbReference type="GO" id="GO:0004169">
    <property type="term" value="F:dolichyl-phosphate-mannose-protein mannosyltransferase activity"/>
    <property type="evidence" value="ECO:0007669"/>
    <property type="project" value="UniProtKB-UniRule"/>
</dbReference>
<feature type="domain" description="Protein O-mannosyl-transferase C-terminal four TM" evidence="12">
    <location>
        <begin position="376"/>
        <end position="567"/>
    </location>
</feature>
<feature type="domain" description="ArnT-like N-terminal" evidence="11">
    <location>
        <begin position="76"/>
        <end position="229"/>
    </location>
</feature>
<keyword evidence="8 10" id="KW-0472">Membrane</keyword>
<feature type="transmembrane region" description="Helical" evidence="10">
    <location>
        <begin position="330"/>
        <end position="351"/>
    </location>
</feature>
<dbReference type="RefSeq" id="WP_093837823.1">
    <property type="nucleotide sequence ID" value="NZ_FOLM01000002.1"/>
</dbReference>
<gene>
    <name evidence="13" type="ORF">SAMN05421773_102155</name>
</gene>
<keyword evidence="10" id="KW-1003">Cell membrane</keyword>
<keyword evidence="4 10" id="KW-0328">Glycosyltransferase</keyword>
<evidence type="ECO:0000259" key="11">
    <source>
        <dbReference type="Pfam" id="PF02366"/>
    </source>
</evidence>
<dbReference type="PANTHER" id="PTHR10050:SF46">
    <property type="entry name" value="PROTEIN O-MANNOSYL-TRANSFERASE 2"/>
    <property type="match status" value="1"/>
</dbReference>